<proteinExistence type="inferred from homology"/>
<keyword evidence="6" id="KW-0479">Metal-binding</keyword>
<feature type="domain" description="MoaB/Mog" evidence="7">
    <location>
        <begin position="175"/>
        <end position="312"/>
    </location>
</feature>
<dbReference type="InterPro" id="IPR005110">
    <property type="entry name" value="MoeA_linker/N"/>
</dbReference>
<dbReference type="Pfam" id="PF03454">
    <property type="entry name" value="MoeA_C"/>
    <property type="match status" value="1"/>
</dbReference>
<dbReference type="SUPFAM" id="SSF53218">
    <property type="entry name" value="Molybdenum cofactor biosynthesis proteins"/>
    <property type="match status" value="1"/>
</dbReference>
<keyword evidence="4 6" id="KW-0501">Molybdenum cofactor biosynthesis</keyword>
<evidence type="ECO:0000313" key="8">
    <source>
        <dbReference type="EMBL" id="MDV5822358.1"/>
    </source>
</evidence>
<evidence type="ECO:0000256" key="3">
    <source>
        <dbReference type="ARBA" id="ARBA00010763"/>
    </source>
</evidence>
<dbReference type="InterPro" id="IPR036425">
    <property type="entry name" value="MoaB/Mog-like_dom_sf"/>
</dbReference>
<dbReference type="PANTHER" id="PTHR10192">
    <property type="entry name" value="MOLYBDOPTERIN BIOSYNTHESIS PROTEIN"/>
    <property type="match status" value="1"/>
</dbReference>
<dbReference type="InterPro" id="IPR036688">
    <property type="entry name" value="MoeA_C_domain_IV_sf"/>
</dbReference>
<dbReference type="InterPro" id="IPR005111">
    <property type="entry name" value="MoeA_C_domain_IV"/>
</dbReference>
<dbReference type="RefSeq" id="WP_317515562.1">
    <property type="nucleotide sequence ID" value="NZ_JAPTHD010000001.1"/>
</dbReference>
<name>A0ABU3ZS87_9SPHN</name>
<evidence type="ECO:0000256" key="6">
    <source>
        <dbReference type="RuleBase" id="RU365090"/>
    </source>
</evidence>
<dbReference type="EC" id="2.10.1.1" evidence="6"/>
<dbReference type="Gene3D" id="3.40.980.10">
    <property type="entry name" value="MoaB/Mog-like domain"/>
    <property type="match status" value="1"/>
</dbReference>
<protein>
    <recommendedName>
        <fullName evidence="6">Molybdopterin molybdenumtransferase</fullName>
        <ecNumber evidence="6">2.10.1.1</ecNumber>
    </recommendedName>
</protein>
<keyword evidence="6" id="KW-0460">Magnesium</keyword>
<dbReference type="PANTHER" id="PTHR10192:SF5">
    <property type="entry name" value="GEPHYRIN"/>
    <property type="match status" value="1"/>
</dbReference>
<evidence type="ECO:0000313" key="9">
    <source>
        <dbReference type="Proteomes" id="UP001185984"/>
    </source>
</evidence>
<dbReference type="Proteomes" id="UP001185984">
    <property type="component" value="Unassembled WGS sequence"/>
</dbReference>
<comment type="function">
    <text evidence="1 6">Catalyzes the insertion of molybdate into adenylated molybdopterin with the concomitant release of AMP.</text>
</comment>
<gene>
    <name evidence="8" type="ORF">O0R41_01905</name>
</gene>
<dbReference type="Pfam" id="PF03453">
    <property type="entry name" value="MoeA_N"/>
    <property type="match status" value="1"/>
</dbReference>
<dbReference type="SMART" id="SM00852">
    <property type="entry name" value="MoCF_biosynth"/>
    <property type="match status" value="1"/>
</dbReference>
<comment type="caution">
    <text evidence="8">The sequence shown here is derived from an EMBL/GenBank/DDBJ whole genome shotgun (WGS) entry which is preliminary data.</text>
</comment>
<dbReference type="SUPFAM" id="SSF63882">
    <property type="entry name" value="MoeA N-terminal region -like"/>
    <property type="match status" value="1"/>
</dbReference>
<organism evidence="8 9">
    <name type="scientific">Sphingobium naphthae</name>
    <dbReference type="NCBI Taxonomy" id="1886786"/>
    <lineage>
        <taxon>Bacteria</taxon>
        <taxon>Pseudomonadati</taxon>
        <taxon>Pseudomonadota</taxon>
        <taxon>Alphaproteobacteria</taxon>
        <taxon>Sphingomonadales</taxon>
        <taxon>Sphingomonadaceae</taxon>
        <taxon>Sphingobium</taxon>
    </lineage>
</organism>
<dbReference type="Gene3D" id="3.90.105.10">
    <property type="entry name" value="Molybdopterin biosynthesis moea protein, domain 2"/>
    <property type="match status" value="1"/>
</dbReference>
<dbReference type="EMBL" id="JAPTHD010000001">
    <property type="protein sequence ID" value="MDV5822358.1"/>
    <property type="molecule type" value="Genomic_DNA"/>
</dbReference>
<dbReference type="SUPFAM" id="SSF63867">
    <property type="entry name" value="MoeA C-terminal domain-like"/>
    <property type="match status" value="1"/>
</dbReference>
<dbReference type="InterPro" id="IPR038987">
    <property type="entry name" value="MoeA-like"/>
</dbReference>
<sequence>MSLLPVAEAQARLFALARPLPAETVAVGAAVGRWLADDVAALRDQPWTDLSAMDGYAVRAAEHPGPWRIVGESAAGSATLSPLAPGDACRIFTGAPVPPGADSILIQENAAVDGDRLTASADPLPAARHVRRHASDFACGAPLLRRGSRLGPAQIALAVLGGRGELPVGRRPRVALLSTGNELVPPGAPMPPGALPSSNAPMLAAMLAGLPCELTDLGIIPDDLDAMVAAFESAAQADIIVSTGGASVGDHDLVRPAFAKAGGALDFWKIRMRPGKPLMAGTLGDALFLGLPGNPVSAFVTGTLFMAPLVRHLGGAANPLPPTADAILASPLPATGDRDDYLRAWRGADGVVSVTSQDSAATAAMAMADCLILRPAASPPASPGDRVAILPLT</sequence>
<comment type="similarity">
    <text evidence="3 6">Belongs to the MoeA family.</text>
</comment>
<dbReference type="Gene3D" id="2.170.190.11">
    <property type="entry name" value="Molybdopterin biosynthesis moea protein, domain 3"/>
    <property type="match status" value="1"/>
</dbReference>
<evidence type="ECO:0000256" key="5">
    <source>
        <dbReference type="ARBA" id="ARBA00047317"/>
    </source>
</evidence>
<keyword evidence="6" id="KW-0808">Transferase</keyword>
<dbReference type="NCBIfam" id="NF045515">
    <property type="entry name" value="Glp_gephyrin"/>
    <property type="match status" value="1"/>
</dbReference>
<comment type="catalytic activity">
    <reaction evidence="5">
        <text>adenylyl-molybdopterin + molybdate = Mo-molybdopterin + AMP + H(+)</text>
        <dbReference type="Rhea" id="RHEA:35047"/>
        <dbReference type="ChEBI" id="CHEBI:15378"/>
        <dbReference type="ChEBI" id="CHEBI:36264"/>
        <dbReference type="ChEBI" id="CHEBI:62727"/>
        <dbReference type="ChEBI" id="CHEBI:71302"/>
        <dbReference type="ChEBI" id="CHEBI:456215"/>
        <dbReference type="EC" id="2.10.1.1"/>
    </reaction>
</comment>
<dbReference type="CDD" id="cd00887">
    <property type="entry name" value="MoeA"/>
    <property type="match status" value="1"/>
</dbReference>
<dbReference type="InterPro" id="IPR001453">
    <property type="entry name" value="MoaB/Mog_dom"/>
</dbReference>
<reference evidence="9" key="1">
    <citation type="journal article" date="2022" name="J Environ Chem Eng">
        <title>Biodegradation of petroleum oil using a constructed nonpathogenic and heavy metal-tolerant bacterial consortium isolated from marine sponges.</title>
        <authorList>
            <person name="Dechsakulwatana C."/>
            <person name="Rungsihiranrut A."/>
            <person name="Muangchinda C."/>
            <person name="Ningthoujam R."/>
            <person name="Klankeo P."/>
            <person name="Pinyakong O."/>
        </authorList>
    </citation>
    <scope>NUCLEOTIDE SEQUENCE [LARGE SCALE GENOMIC DNA]</scope>
    <source>
        <strain evidence="9">MO2-4</strain>
    </source>
</reference>
<keyword evidence="6" id="KW-0500">Molybdenum</keyword>
<comment type="pathway">
    <text evidence="2 6">Cofactor biosynthesis; molybdopterin biosynthesis.</text>
</comment>
<comment type="cofactor">
    <cofactor evidence="6">
        <name>Mg(2+)</name>
        <dbReference type="ChEBI" id="CHEBI:18420"/>
    </cofactor>
</comment>
<dbReference type="InterPro" id="IPR036135">
    <property type="entry name" value="MoeA_linker/N_sf"/>
</dbReference>
<evidence type="ECO:0000256" key="4">
    <source>
        <dbReference type="ARBA" id="ARBA00023150"/>
    </source>
</evidence>
<dbReference type="Gene3D" id="2.40.340.10">
    <property type="entry name" value="MoeA, C-terminal, domain IV"/>
    <property type="match status" value="1"/>
</dbReference>
<accession>A0ABU3ZS87</accession>
<evidence type="ECO:0000256" key="2">
    <source>
        <dbReference type="ARBA" id="ARBA00005046"/>
    </source>
</evidence>
<evidence type="ECO:0000259" key="7">
    <source>
        <dbReference type="SMART" id="SM00852"/>
    </source>
</evidence>
<dbReference type="Pfam" id="PF00994">
    <property type="entry name" value="MoCF_biosynth"/>
    <property type="match status" value="1"/>
</dbReference>
<keyword evidence="9" id="KW-1185">Reference proteome</keyword>
<evidence type="ECO:0000256" key="1">
    <source>
        <dbReference type="ARBA" id="ARBA00002901"/>
    </source>
</evidence>